<evidence type="ECO:0000313" key="4">
    <source>
        <dbReference type="Proteomes" id="UP001233673"/>
    </source>
</evidence>
<evidence type="ECO:0000256" key="2">
    <source>
        <dbReference type="ARBA" id="ARBA00022679"/>
    </source>
</evidence>
<dbReference type="Proteomes" id="UP001233673">
    <property type="component" value="Unassembled WGS sequence"/>
</dbReference>
<proteinExistence type="predicted"/>
<dbReference type="RefSeq" id="WP_305998534.1">
    <property type="nucleotide sequence ID" value="NZ_JASNFN010000002.1"/>
</dbReference>
<sequence>MTAPFADPDVRRVALVRLRVGLGDLLCSVPALRRLRDARPDVRVTLITWPEMAPVVDRMTGLVDELLPFPGIEGIPERPPDPAGWAPFLAAAGARRFDLALQVYGDRPAANRVTAALGARRTGGFAPTGWAPPERTAHLHLRYPLDLHEADRHVRLFEHLGVPRGGRAPMSFPVRAEDEAEHAGTLARTGLVPGRYAVLHPGASSPTRRWPAERYAAVGNALAADGWDVVLTGVAGEAGISAAVRDRMAAPTVDLTGRTSLGGLAALLRDAAVLIGNDTGSAHLAAAVGARSVTVFLPGDPVRWAHPGPRHRAVVADVGCAPCPHLVCPIDFRCAASVGPAAVLAAARDVLAGNGR</sequence>
<dbReference type="PANTHER" id="PTHR30160:SF1">
    <property type="entry name" value="LIPOPOLYSACCHARIDE 1,2-N-ACETYLGLUCOSAMINETRANSFERASE-RELATED"/>
    <property type="match status" value="1"/>
</dbReference>
<dbReference type="EMBL" id="JASNFN010000002">
    <property type="protein sequence ID" value="MDP5181828.1"/>
    <property type="molecule type" value="Genomic_DNA"/>
</dbReference>
<comment type="caution">
    <text evidence="3">The sequence shown here is derived from an EMBL/GenBank/DDBJ whole genome shotgun (WGS) entry which is preliminary data.</text>
</comment>
<dbReference type="Pfam" id="PF01075">
    <property type="entry name" value="Glyco_transf_9"/>
    <property type="match status" value="1"/>
</dbReference>
<dbReference type="EC" id="2.4.-.-" evidence="3"/>
<evidence type="ECO:0000313" key="3">
    <source>
        <dbReference type="EMBL" id="MDP5181828.1"/>
    </source>
</evidence>
<name>A0ABT9I8E5_9ACTN</name>
<accession>A0ABT9I8E5</accession>
<reference evidence="4" key="1">
    <citation type="submission" date="2023-05" db="EMBL/GenBank/DDBJ databases">
        <title>Draft genome of Pseudofrankia sp. BMG5.37.</title>
        <authorList>
            <person name="Gtari M."/>
            <person name="Ghodhbane F."/>
            <person name="Sbissi I."/>
        </authorList>
    </citation>
    <scope>NUCLEOTIDE SEQUENCE [LARGE SCALE GENOMIC DNA]</scope>
    <source>
        <strain evidence="4">BMG 814</strain>
    </source>
</reference>
<dbReference type="InterPro" id="IPR051199">
    <property type="entry name" value="LPS_LOS_Heptosyltrfase"/>
</dbReference>
<dbReference type="SUPFAM" id="SSF53756">
    <property type="entry name" value="UDP-Glycosyltransferase/glycogen phosphorylase"/>
    <property type="match status" value="1"/>
</dbReference>
<keyword evidence="2 3" id="KW-0808">Transferase</keyword>
<dbReference type="Gene3D" id="3.40.50.2000">
    <property type="entry name" value="Glycogen Phosphorylase B"/>
    <property type="match status" value="2"/>
</dbReference>
<keyword evidence="1 3" id="KW-0328">Glycosyltransferase</keyword>
<dbReference type="InterPro" id="IPR002201">
    <property type="entry name" value="Glyco_trans_9"/>
</dbReference>
<organism evidence="3 4">
    <name type="scientific">Blastococcus carthaginiensis</name>
    <dbReference type="NCBI Taxonomy" id="3050034"/>
    <lineage>
        <taxon>Bacteria</taxon>
        <taxon>Bacillati</taxon>
        <taxon>Actinomycetota</taxon>
        <taxon>Actinomycetes</taxon>
        <taxon>Geodermatophilales</taxon>
        <taxon>Geodermatophilaceae</taxon>
        <taxon>Blastococcus</taxon>
    </lineage>
</organism>
<dbReference type="GO" id="GO:0016757">
    <property type="term" value="F:glycosyltransferase activity"/>
    <property type="evidence" value="ECO:0007669"/>
    <property type="project" value="UniProtKB-KW"/>
</dbReference>
<evidence type="ECO:0000256" key="1">
    <source>
        <dbReference type="ARBA" id="ARBA00022676"/>
    </source>
</evidence>
<protein>
    <submittedName>
        <fullName evidence="3">Glycosyltransferase family 9 protein</fullName>
        <ecNumber evidence="3">2.4.-.-</ecNumber>
    </submittedName>
</protein>
<dbReference type="PANTHER" id="PTHR30160">
    <property type="entry name" value="TETRAACYLDISACCHARIDE 4'-KINASE-RELATED"/>
    <property type="match status" value="1"/>
</dbReference>
<gene>
    <name evidence="3" type="ORF">QOZ88_04200</name>
</gene>
<dbReference type="CDD" id="cd03789">
    <property type="entry name" value="GT9_LPS_heptosyltransferase"/>
    <property type="match status" value="1"/>
</dbReference>
<keyword evidence="4" id="KW-1185">Reference proteome</keyword>